<organism evidence="2 3">
    <name type="scientific">Sulfurospirillum barnesii (strain ATCC 700032 / DSM 10660 / SES-3)</name>
    <dbReference type="NCBI Taxonomy" id="760154"/>
    <lineage>
        <taxon>Bacteria</taxon>
        <taxon>Pseudomonadati</taxon>
        <taxon>Campylobacterota</taxon>
        <taxon>Epsilonproteobacteria</taxon>
        <taxon>Campylobacterales</taxon>
        <taxon>Sulfurospirillaceae</taxon>
        <taxon>Sulfurospirillum</taxon>
    </lineage>
</organism>
<dbReference type="PANTHER" id="PTHR40086">
    <property type="entry name" value="PHOSPHOTRANSFERASE YTMP-RELATED"/>
    <property type="match status" value="1"/>
</dbReference>
<accession>I3XXH0</accession>
<keyword evidence="3" id="KW-1185">Reference proteome</keyword>
<sequence>MTIDFLRTYACFSNETLVHLTRLENQGYNNTNYCLMSTQQSYLVRVFGHHALERKHEFKIAKKAFAKGIAQKPLLLDRLNNLMIARFAEGVHHSTLTQKELQNLARTLRTLHSIAYQQKPYDMSKAYKKPLQKRAFLLFKKLHMLRKDYVLCHHDLNPKNILFHQHNITFIDWEYARINDRYFDLASICVEFNLTKKEIHLFLRTYFTCKEKYDLKKLDLYKKVYNIVCETWFDEHFKEKTCPNA</sequence>
<evidence type="ECO:0000313" key="2">
    <source>
        <dbReference type="EMBL" id="AFL68644.1"/>
    </source>
</evidence>
<evidence type="ECO:0000313" key="3">
    <source>
        <dbReference type="Proteomes" id="UP000006176"/>
    </source>
</evidence>
<dbReference type="PANTHER" id="PTHR40086:SF1">
    <property type="entry name" value="CELL CYCLE REGULATOR CCRZ"/>
    <property type="match status" value="1"/>
</dbReference>
<dbReference type="KEGG" id="sba:Sulba_1354"/>
<dbReference type="RefSeq" id="WP_014769522.1">
    <property type="nucleotide sequence ID" value="NC_018002.1"/>
</dbReference>
<dbReference type="EMBL" id="CP003333">
    <property type="protein sequence ID" value="AFL68644.1"/>
    <property type="molecule type" value="Genomic_DNA"/>
</dbReference>
<proteinExistence type="predicted"/>
<protein>
    <submittedName>
        <fullName evidence="2">Phosphotransferase family protein</fullName>
    </submittedName>
</protein>
<keyword evidence="2" id="KW-0808">Transferase</keyword>
<dbReference type="GO" id="GO:0016740">
    <property type="term" value="F:transferase activity"/>
    <property type="evidence" value="ECO:0007669"/>
    <property type="project" value="UniProtKB-KW"/>
</dbReference>
<dbReference type="Gene3D" id="3.30.200.20">
    <property type="entry name" value="Phosphorylase Kinase, domain 1"/>
    <property type="match status" value="1"/>
</dbReference>
<dbReference type="HOGENOM" id="CLU_055115_3_1_7"/>
<dbReference type="InterPro" id="IPR002575">
    <property type="entry name" value="Aminoglycoside_PTrfase"/>
</dbReference>
<reference evidence="2 3" key="1">
    <citation type="submission" date="2012-06" db="EMBL/GenBank/DDBJ databases">
        <title>Complete sequence of Sulfurospirillum barnesii SES-3.</title>
        <authorList>
            <consortium name="US DOE Joint Genome Institute"/>
            <person name="Lucas S."/>
            <person name="Han J."/>
            <person name="Lapidus A."/>
            <person name="Cheng J.-F."/>
            <person name="Goodwin L."/>
            <person name="Pitluck S."/>
            <person name="Peters L."/>
            <person name="Ovchinnikova G."/>
            <person name="Lu M."/>
            <person name="Detter J.C."/>
            <person name="Han C."/>
            <person name="Tapia R."/>
            <person name="Land M."/>
            <person name="Hauser L."/>
            <person name="Kyrpides N."/>
            <person name="Ivanova N."/>
            <person name="Pagani I."/>
            <person name="Stolz J."/>
            <person name="Arkin A."/>
            <person name="Dehal P."/>
            <person name="Oremland R."/>
            <person name="Saltikov C."/>
            <person name="Basu P."/>
            <person name="Hollibaugh J."/>
            <person name="Newman D."/>
            <person name="Stolyar S."/>
            <person name="Hazen T."/>
            <person name="Woyke T."/>
        </authorList>
    </citation>
    <scope>NUCLEOTIDE SEQUENCE [LARGE SCALE GENOMIC DNA]</scope>
    <source>
        <strain evidence="3">ATCC 700032 / DSM 10660 / SES-3</strain>
    </source>
</reference>
<dbReference type="AlphaFoldDB" id="I3XXH0"/>
<gene>
    <name evidence="2" type="ordered locus">Sulba_1354</name>
</gene>
<dbReference type="Pfam" id="PF01636">
    <property type="entry name" value="APH"/>
    <property type="match status" value="1"/>
</dbReference>
<dbReference type="PATRIC" id="fig|760154.4.peg.1356"/>
<dbReference type="Proteomes" id="UP000006176">
    <property type="component" value="Chromosome"/>
</dbReference>
<dbReference type="InterPro" id="IPR052077">
    <property type="entry name" value="CcrZ_PhaseVar_Mediator"/>
</dbReference>
<evidence type="ECO:0000259" key="1">
    <source>
        <dbReference type="Pfam" id="PF01636"/>
    </source>
</evidence>
<dbReference type="OrthoDB" id="179763at2"/>
<dbReference type="STRING" id="760154.Sulba_1354"/>
<dbReference type="eggNOG" id="COG0510">
    <property type="taxonomic scope" value="Bacteria"/>
</dbReference>
<dbReference type="SUPFAM" id="SSF56112">
    <property type="entry name" value="Protein kinase-like (PK-like)"/>
    <property type="match status" value="1"/>
</dbReference>
<dbReference type="Gene3D" id="3.90.1200.10">
    <property type="match status" value="1"/>
</dbReference>
<name>I3XXH0_SULBS</name>
<feature type="domain" description="Aminoglycoside phosphotransferase" evidence="1">
    <location>
        <begin position="26"/>
        <end position="207"/>
    </location>
</feature>
<dbReference type="InterPro" id="IPR011009">
    <property type="entry name" value="Kinase-like_dom_sf"/>
</dbReference>
<dbReference type="CDD" id="cd05151">
    <property type="entry name" value="ChoK-like"/>
    <property type="match status" value="1"/>
</dbReference>